<dbReference type="InterPro" id="IPR029056">
    <property type="entry name" value="Ribokinase-like"/>
</dbReference>
<protein>
    <submittedName>
        <fullName evidence="1">Uncharacterized protein</fullName>
    </submittedName>
</protein>
<dbReference type="Gene3D" id="3.40.1190.20">
    <property type="match status" value="1"/>
</dbReference>
<sequence length="72" mass="8045">MVVTRGAEELIFSDSKTIYEQSSVETEAIDTLGLGAGDSFISMFLTHYYQLKDNAKSRERRSEIHGYSYSGG</sequence>
<dbReference type="RefSeq" id="WP_094887288.1">
    <property type="nucleotide sequence ID" value="NZ_NPMS01000013.1"/>
</dbReference>
<dbReference type="SUPFAM" id="SSF53613">
    <property type="entry name" value="Ribokinase-like"/>
    <property type="match status" value="1"/>
</dbReference>
<evidence type="ECO:0000313" key="1">
    <source>
        <dbReference type="EMBL" id="OZU87204.1"/>
    </source>
</evidence>
<dbReference type="OrthoDB" id="9806249at2"/>
<comment type="caution">
    <text evidence="1">The sequence shown here is derived from an EMBL/GenBank/DDBJ whole genome shotgun (WGS) entry which is preliminary data.</text>
</comment>
<proteinExistence type="predicted"/>
<gene>
    <name evidence="1" type="ORF">CIL03_18095</name>
</gene>
<name>A0A265N6U5_9BACI</name>
<organism evidence="1 2">
    <name type="scientific">Virgibacillus indicus</name>
    <dbReference type="NCBI Taxonomy" id="2024554"/>
    <lineage>
        <taxon>Bacteria</taxon>
        <taxon>Bacillati</taxon>
        <taxon>Bacillota</taxon>
        <taxon>Bacilli</taxon>
        <taxon>Bacillales</taxon>
        <taxon>Bacillaceae</taxon>
        <taxon>Virgibacillus</taxon>
    </lineage>
</organism>
<keyword evidence="2" id="KW-1185">Reference proteome</keyword>
<reference evidence="1 2" key="1">
    <citation type="submission" date="2017-08" db="EMBL/GenBank/DDBJ databases">
        <title>Virgibacillus indicus sp. nov. and Virgibacillus profoundi sp. nov, two moderately halophilic bacteria isolated from marine sediment by using the Microfluidic Streak Plate.</title>
        <authorList>
            <person name="Xu B."/>
            <person name="Hu B."/>
            <person name="Wang J."/>
            <person name="Zhu Y."/>
            <person name="Huang L."/>
            <person name="Du W."/>
            <person name="Huang Y."/>
        </authorList>
    </citation>
    <scope>NUCLEOTIDE SEQUENCE [LARGE SCALE GENOMIC DNA]</scope>
    <source>
        <strain evidence="1 2">IO3-P2-C2</strain>
    </source>
</reference>
<accession>A0A265N6U5</accession>
<evidence type="ECO:0000313" key="2">
    <source>
        <dbReference type="Proteomes" id="UP000216498"/>
    </source>
</evidence>
<dbReference type="AlphaFoldDB" id="A0A265N6U5"/>
<dbReference type="Proteomes" id="UP000216498">
    <property type="component" value="Unassembled WGS sequence"/>
</dbReference>
<dbReference type="EMBL" id="NPMS01000013">
    <property type="protein sequence ID" value="OZU87204.1"/>
    <property type="molecule type" value="Genomic_DNA"/>
</dbReference>